<reference evidence="1" key="1">
    <citation type="submission" date="2020-04" db="EMBL/GenBank/DDBJ databases">
        <authorList>
            <person name="Chiriac C."/>
            <person name="Salcher M."/>
            <person name="Ghai R."/>
            <person name="Kavagutti S V."/>
        </authorList>
    </citation>
    <scope>NUCLEOTIDE SEQUENCE</scope>
</reference>
<sequence>MTKEELARAIAHTIANVESRVLNIGAQQYDEGTKQKIESKSITQVLDEALEELDDLLAYISFTRIRVQRLRALLSEHDPVE</sequence>
<gene>
    <name evidence="1" type="ORF">UFOVP772_15</name>
</gene>
<organism evidence="1">
    <name type="scientific">uncultured Caudovirales phage</name>
    <dbReference type="NCBI Taxonomy" id="2100421"/>
    <lineage>
        <taxon>Viruses</taxon>
        <taxon>Duplodnaviria</taxon>
        <taxon>Heunggongvirae</taxon>
        <taxon>Uroviricota</taxon>
        <taxon>Caudoviricetes</taxon>
        <taxon>Peduoviridae</taxon>
        <taxon>Maltschvirus</taxon>
        <taxon>Maltschvirus maltsch</taxon>
    </lineage>
</organism>
<name>A0A6J5NQ25_9CAUD</name>
<evidence type="ECO:0000313" key="1">
    <source>
        <dbReference type="EMBL" id="CAB4160872.1"/>
    </source>
</evidence>
<protein>
    <submittedName>
        <fullName evidence="1">Uncharacterized protein</fullName>
    </submittedName>
</protein>
<accession>A0A6J5NQ25</accession>
<dbReference type="EMBL" id="LR796708">
    <property type="protein sequence ID" value="CAB4160872.1"/>
    <property type="molecule type" value="Genomic_DNA"/>
</dbReference>
<proteinExistence type="predicted"/>